<protein>
    <recommendedName>
        <fullName evidence="4">DUF2959 domain-containing protein</fullName>
    </recommendedName>
</protein>
<evidence type="ECO:0000256" key="1">
    <source>
        <dbReference type="SAM" id="Coils"/>
    </source>
</evidence>
<evidence type="ECO:0008006" key="4">
    <source>
        <dbReference type="Google" id="ProtNLM"/>
    </source>
</evidence>
<accession>A0A1M6VET7</accession>
<dbReference type="PROSITE" id="PS51257">
    <property type="entry name" value="PROKAR_LIPOPROTEIN"/>
    <property type="match status" value="1"/>
</dbReference>
<feature type="coiled-coil region" evidence="1">
    <location>
        <begin position="85"/>
        <end position="119"/>
    </location>
</feature>
<organism evidence="2 3">
    <name type="scientific">Halomonas caseinilytica</name>
    <dbReference type="NCBI Taxonomy" id="438744"/>
    <lineage>
        <taxon>Bacteria</taxon>
        <taxon>Pseudomonadati</taxon>
        <taxon>Pseudomonadota</taxon>
        <taxon>Gammaproteobacteria</taxon>
        <taxon>Oceanospirillales</taxon>
        <taxon>Halomonadaceae</taxon>
        <taxon>Halomonas</taxon>
    </lineage>
</organism>
<dbReference type="EMBL" id="FRAL01000005">
    <property type="protein sequence ID" value="SHK79796.1"/>
    <property type="molecule type" value="Genomic_DNA"/>
</dbReference>
<keyword evidence="3" id="KW-1185">Reference proteome</keyword>
<evidence type="ECO:0000313" key="3">
    <source>
        <dbReference type="Proteomes" id="UP000184248"/>
    </source>
</evidence>
<sequence length="226" mass="25788">MRHRRLARPLHGWLVSAILLLLLSGCQSAYYGALEKVGIHKRDLMVERVEKGRDAQVAAEEQFASALEQFRAVVRVPDSELSQTYERLDEAYERSEVAAERVETRIDDIESVAAALFEEWESELDLYQSAEYRRLSEQRLRQTRQRYAQMHDAMQEAADSMHPVLLAMRDNVLLLKHNLNARAIGALRGEVDGLERDVAALRARMQAAISRSNAFIDTLHDADDGR</sequence>
<evidence type="ECO:0000313" key="2">
    <source>
        <dbReference type="EMBL" id="SHK79796.1"/>
    </source>
</evidence>
<dbReference type="RefSeq" id="WP_064698916.1">
    <property type="nucleotide sequence ID" value="NZ_BDEO01000004.1"/>
</dbReference>
<name>A0A1M6VET7_9GAMM</name>
<reference evidence="3" key="1">
    <citation type="submission" date="2016-11" db="EMBL/GenBank/DDBJ databases">
        <authorList>
            <person name="Varghese N."/>
            <person name="Submissions S."/>
        </authorList>
    </citation>
    <scope>NUCLEOTIDE SEQUENCE [LARGE SCALE GENOMIC DNA]</scope>
    <source>
        <strain evidence="3">ALO Sharm</strain>
    </source>
</reference>
<dbReference type="Pfam" id="PF11172">
    <property type="entry name" value="DUF2959"/>
    <property type="match status" value="1"/>
</dbReference>
<dbReference type="SUPFAM" id="SSF75708">
    <property type="entry name" value="Chemotaxis phosphatase CheZ"/>
    <property type="match status" value="1"/>
</dbReference>
<dbReference type="InterPro" id="IPR021342">
    <property type="entry name" value="DUF2959"/>
</dbReference>
<keyword evidence="1" id="KW-0175">Coiled coil</keyword>
<gene>
    <name evidence="2" type="ORF">SAMN05192556_105174</name>
</gene>
<feature type="coiled-coil region" evidence="1">
    <location>
        <begin position="184"/>
        <end position="211"/>
    </location>
</feature>
<dbReference type="AlphaFoldDB" id="A0A1M6VET7"/>
<dbReference type="Proteomes" id="UP000184248">
    <property type="component" value="Unassembled WGS sequence"/>
</dbReference>
<proteinExistence type="predicted"/>